<evidence type="ECO:0000313" key="3">
    <source>
        <dbReference type="Proteomes" id="UP000799444"/>
    </source>
</evidence>
<feature type="compositionally biased region" description="Low complexity" evidence="1">
    <location>
        <begin position="46"/>
        <end position="55"/>
    </location>
</feature>
<protein>
    <submittedName>
        <fullName evidence="2">Uncharacterized protein</fullName>
    </submittedName>
</protein>
<proteinExistence type="predicted"/>
<dbReference type="AlphaFoldDB" id="A0A9P4R6T7"/>
<dbReference type="EMBL" id="ML996113">
    <property type="protein sequence ID" value="KAF2737888.1"/>
    <property type="molecule type" value="Genomic_DNA"/>
</dbReference>
<evidence type="ECO:0000313" key="2">
    <source>
        <dbReference type="EMBL" id="KAF2737888.1"/>
    </source>
</evidence>
<feature type="compositionally biased region" description="Basic and acidic residues" evidence="1">
    <location>
        <begin position="56"/>
        <end position="66"/>
    </location>
</feature>
<sequence length="94" mass="10239">MASSIPKVFLAGGAVGFTYYLMMRKQWFPDPRLQTPATQAIEERANAGGAAQGQAGEKREEAKVMRSEQQAQSGVWPKGFYGWLDGGDKGEKGK</sequence>
<feature type="region of interest" description="Disordered" evidence="1">
    <location>
        <begin position="44"/>
        <end position="94"/>
    </location>
</feature>
<reference evidence="2" key="1">
    <citation type="journal article" date="2020" name="Stud. Mycol.">
        <title>101 Dothideomycetes genomes: a test case for predicting lifestyles and emergence of pathogens.</title>
        <authorList>
            <person name="Haridas S."/>
            <person name="Albert R."/>
            <person name="Binder M."/>
            <person name="Bloem J."/>
            <person name="Labutti K."/>
            <person name="Salamov A."/>
            <person name="Andreopoulos B."/>
            <person name="Baker S."/>
            <person name="Barry K."/>
            <person name="Bills G."/>
            <person name="Bluhm B."/>
            <person name="Cannon C."/>
            <person name="Castanera R."/>
            <person name="Culley D."/>
            <person name="Daum C."/>
            <person name="Ezra D."/>
            <person name="Gonzalez J."/>
            <person name="Henrissat B."/>
            <person name="Kuo A."/>
            <person name="Liang C."/>
            <person name="Lipzen A."/>
            <person name="Lutzoni F."/>
            <person name="Magnuson J."/>
            <person name="Mondo S."/>
            <person name="Nolan M."/>
            <person name="Ohm R."/>
            <person name="Pangilinan J."/>
            <person name="Park H.-J."/>
            <person name="Ramirez L."/>
            <person name="Alfaro M."/>
            <person name="Sun H."/>
            <person name="Tritt A."/>
            <person name="Yoshinaga Y."/>
            <person name="Zwiers L.-H."/>
            <person name="Turgeon B."/>
            <person name="Goodwin S."/>
            <person name="Spatafora J."/>
            <person name="Crous P."/>
            <person name="Grigoriev I."/>
        </authorList>
    </citation>
    <scope>NUCLEOTIDE SEQUENCE</scope>
    <source>
        <strain evidence="2">CBS 125425</strain>
    </source>
</reference>
<organism evidence="2 3">
    <name type="scientific">Polyplosphaeria fusca</name>
    <dbReference type="NCBI Taxonomy" id="682080"/>
    <lineage>
        <taxon>Eukaryota</taxon>
        <taxon>Fungi</taxon>
        <taxon>Dikarya</taxon>
        <taxon>Ascomycota</taxon>
        <taxon>Pezizomycotina</taxon>
        <taxon>Dothideomycetes</taxon>
        <taxon>Pleosporomycetidae</taxon>
        <taxon>Pleosporales</taxon>
        <taxon>Tetraplosphaeriaceae</taxon>
        <taxon>Polyplosphaeria</taxon>
    </lineage>
</organism>
<evidence type="ECO:0000256" key="1">
    <source>
        <dbReference type="SAM" id="MobiDB-lite"/>
    </source>
</evidence>
<dbReference type="OrthoDB" id="5373857at2759"/>
<comment type="caution">
    <text evidence="2">The sequence shown here is derived from an EMBL/GenBank/DDBJ whole genome shotgun (WGS) entry which is preliminary data.</text>
</comment>
<dbReference type="Proteomes" id="UP000799444">
    <property type="component" value="Unassembled WGS sequence"/>
</dbReference>
<gene>
    <name evidence="2" type="ORF">EJ04DRAFT_510064</name>
</gene>
<keyword evidence="3" id="KW-1185">Reference proteome</keyword>
<name>A0A9P4R6T7_9PLEO</name>
<accession>A0A9P4R6T7</accession>